<evidence type="ECO:0000256" key="1">
    <source>
        <dbReference type="SAM" id="MobiDB-lite"/>
    </source>
</evidence>
<feature type="domain" description="CUE" evidence="2">
    <location>
        <begin position="311"/>
        <end position="354"/>
    </location>
</feature>
<feature type="region of interest" description="Disordered" evidence="1">
    <location>
        <begin position="525"/>
        <end position="575"/>
    </location>
</feature>
<dbReference type="GO" id="GO:0043130">
    <property type="term" value="F:ubiquitin binding"/>
    <property type="evidence" value="ECO:0007669"/>
    <property type="project" value="InterPro"/>
</dbReference>
<keyword evidence="4" id="KW-1185">Reference proteome</keyword>
<dbReference type="AlphaFoldDB" id="A0A9P8PXW9"/>
<dbReference type="InterPro" id="IPR041808">
    <property type="entry name" value="Cue3_CUE"/>
</dbReference>
<evidence type="ECO:0000259" key="2">
    <source>
        <dbReference type="PROSITE" id="PS51140"/>
    </source>
</evidence>
<proteinExistence type="predicted"/>
<protein>
    <recommendedName>
        <fullName evidence="2">CUE domain-containing protein</fullName>
    </recommendedName>
</protein>
<organism evidence="3 4">
    <name type="scientific">Wickerhamomyces mucosus</name>
    <dbReference type="NCBI Taxonomy" id="1378264"/>
    <lineage>
        <taxon>Eukaryota</taxon>
        <taxon>Fungi</taxon>
        <taxon>Dikarya</taxon>
        <taxon>Ascomycota</taxon>
        <taxon>Saccharomycotina</taxon>
        <taxon>Saccharomycetes</taxon>
        <taxon>Phaffomycetales</taxon>
        <taxon>Wickerhamomycetaceae</taxon>
        <taxon>Wickerhamomyces</taxon>
    </lineage>
</organism>
<dbReference type="OrthoDB" id="5577209at2759"/>
<feature type="compositionally biased region" description="Low complexity" evidence="1">
    <location>
        <begin position="531"/>
        <end position="540"/>
    </location>
</feature>
<dbReference type="PROSITE" id="PS51140">
    <property type="entry name" value="CUE"/>
    <property type="match status" value="1"/>
</dbReference>
<gene>
    <name evidence="3" type="ORF">WICMUC_000864</name>
</gene>
<dbReference type="CDD" id="cd14373">
    <property type="entry name" value="CUE_Cue3p_like"/>
    <property type="match status" value="1"/>
</dbReference>
<feature type="compositionally biased region" description="Basic residues" evidence="1">
    <location>
        <begin position="555"/>
        <end position="567"/>
    </location>
</feature>
<reference evidence="3" key="1">
    <citation type="journal article" date="2021" name="Open Biol.">
        <title>Shared evolutionary footprints suggest mitochondrial oxidative damage underlies multiple complex I losses in fungi.</title>
        <authorList>
            <person name="Schikora-Tamarit M.A."/>
            <person name="Marcet-Houben M."/>
            <person name="Nosek J."/>
            <person name="Gabaldon T."/>
        </authorList>
    </citation>
    <scope>NUCLEOTIDE SEQUENCE</scope>
    <source>
        <strain evidence="3">CBS6341</strain>
    </source>
</reference>
<accession>A0A9P8PXW9</accession>
<name>A0A9P8PXW9_9ASCO</name>
<comment type="caution">
    <text evidence="3">The sequence shown here is derived from an EMBL/GenBank/DDBJ whole genome shotgun (WGS) entry which is preliminary data.</text>
</comment>
<sequence length="575" mass="65989">MNFEEFTDSRVELPITSFPPFKLRSSMVDKDPVIWVHLIEVYIKYVQTLTRIDVQLTDKSFDQLVQFISSYLFEIAEEQGQILSLGLINVQITENLNILRIYILELIKKLGVLNLKLGGQQLWNLAKIYAPHNATLVRSIIDGTYKPQDKRSISSIISVQKYLETKISNSKFDKYDLKILAILLQNKVGVSTRSTSLKKINSKKSPLNFNDAFVSVFWFELLEKFYAKGQGRFADICKDLAILSLISVSTSRIAALATELGISSYHTLALYSLFGGVITSTKFKQINPGLERKLPFLLRKSRPINTSKKPPNQDDINTLLEFFPNLTISKTQILLKNNDNDVERVTNILLEDPGLIDAIGEDEIKAEDRIPEASQIIQKKVNLPKKFKHSHVPDEHKNKTLAAALQLMYEADEDERDDTYDEAEVAATPGATVKLDKVERILLELFKSDQAQFSRDQRGSKNRKDLKIKTKWSDEQIEGWARMLSKDSKRYRLIEERYMNEILSERSRSIHDDNEEDINGGVQLEKSHNDVNNQKQQNNKNKVKQQHARNEKNKSSRANHNRKRGHDKKMTTSHA</sequence>
<dbReference type="EMBL" id="JAEUBF010000267">
    <property type="protein sequence ID" value="KAH3679632.1"/>
    <property type="molecule type" value="Genomic_DNA"/>
</dbReference>
<dbReference type="Proteomes" id="UP000769528">
    <property type="component" value="Unassembled WGS sequence"/>
</dbReference>
<dbReference type="InterPro" id="IPR003892">
    <property type="entry name" value="CUE"/>
</dbReference>
<evidence type="ECO:0000313" key="4">
    <source>
        <dbReference type="Proteomes" id="UP000769528"/>
    </source>
</evidence>
<reference evidence="3" key="2">
    <citation type="submission" date="2021-01" db="EMBL/GenBank/DDBJ databases">
        <authorList>
            <person name="Schikora-Tamarit M.A."/>
        </authorList>
    </citation>
    <scope>NUCLEOTIDE SEQUENCE</scope>
    <source>
        <strain evidence="3">CBS6341</strain>
    </source>
</reference>
<evidence type="ECO:0000313" key="3">
    <source>
        <dbReference type="EMBL" id="KAH3679632.1"/>
    </source>
</evidence>